<keyword evidence="7" id="KW-1185">Reference proteome</keyword>
<dbReference type="InterPro" id="IPR001789">
    <property type="entry name" value="Sig_transdc_resp-reg_receiver"/>
</dbReference>
<evidence type="ECO:0000313" key="6">
    <source>
        <dbReference type="EMBL" id="MDQ0489511.1"/>
    </source>
</evidence>
<evidence type="ECO:0000313" key="7">
    <source>
        <dbReference type="Proteomes" id="UP001236795"/>
    </source>
</evidence>
<dbReference type="InterPro" id="IPR001867">
    <property type="entry name" value="OmpR/PhoB-type_DNA-bd"/>
</dbReference>
<dbReference type="SMART" id="SM00862">
    <property type="entry name" value="Trans_reg_C"/>
    <property type="match status" value="1"/>
</dbReference>
<accession>A0ABU0KJC4</accession>
<dbReference type="PROSITE" id="PS50110">
    <property type="entry name" value="RESPONSE_REGULATORY"/>
    <property type="match status" value="1"/>
</dbReference>
<dbReference type="Pfam" id="PF00486">
    <property type="entry name" value="Trans_reg_C"/>
    <property type="match status" value="1"/>
</dbReference>
<dbReference type="CDD" id="cd17574">
    <property type="entry name" value="REC_OmpR"/>
    <property type="match status" value="1"/>
</dbReference>
<evidence type="ECO:0000259" key="4">
    <source>
        <dbReference type="PROSITE" id="PS50110"/>
    </source>
</evidence>
<dbReference type="Pfam" id="PF00072">
    <property type="entry name" value="Response_reg"/>
    <property type="match status" value="1"/>
</dbReference>
<dbReference type="Proteomes" id="UP001236795">
    <property type="component" value="Unassembled WGS sequence"/>
</dbReference>
<dbReference type="PANTHER" id="PTHR48111">
    <property type="entry name" value="REGULATOR OF RPOS"/>
    <property type="match status" value="1"/>
</dbReference>
<feature type="DNA-binding region" description="OmpR/PhoB-type" evidence="3">
    <location>
        <begin position="138"/>
        <end position="235"/>
    </location>
</feature>
<dbReference type="SUPFAM" id="SSF52172">
    <property type="entry name" value="CheY-like"/>
    <property type="match status" value="1"/>
</dbReference>
<reference evidence="6 7" key="1">
    <citation type="submission" date="2023-07" db="EMBL/GenBank/DDBJ databases">
        <title>Genomic Encyclopedia of Type Strains, Phase IV (KMG-IV): sequencing the most valuable type-strain genomes for metagenomic binning, comparative biology and taxonomic classification.</title>
        <authorList>
            <person name="Goeker M."/>
        </authorList>
    </citation>
    <scope>NUCLEOTIDE SEQUENCE [LARGE SCALE GENOMIC DNA]</scope>
    <source>
        <strain evidence="6 7">DSM 40573</strain>
    </source>
</reference>
<feature type="domain" description="OmpR/PhoB-type" evidence="5">
    <location>
        <begin position="138"/>
        <end position="235"/>
    </location>
</feature>
<sequence length="238" mass="26628">METDTGKPATVLIVEDEPGIADILGITLKFHGLSVLFASSGREALETARRHRPDLILLDVMLPDGNGWHVCRRLRDESSEGRDTAVIFLTARDAPQDIVNGLALGGDDYITKPFNVDEVLARVRSVLRRTRRPEKAGRDVLRHLDVELDEATFTVRRAGRPVELTPTEYNLLRYLMRNADRIVTKEEILRHVWSYDSSVESSVVETYVSYLRRKLDPHGAPLIVTRRGVGYGLSAAAG</sequence>
<proteinExistence type="predicted"/>
<gene>
    <name evidence="6" type="ORF">QO019_004388</name>
</gene>
<keyword evidence="1 3" id="KW-0238">DNA-binding</keyword>
<dbReference type="CDD" id="cd00383">
    <property type="entry name" value="trans_reg_C"/>
    <property type="match status" value="1"/>
</dbReference>
<dbReference type="InterPro" id="IPR036388">
    <property type="entry name" value="WH-like_DNA-bd_sf"/>
</dbReference>
<dbReference type="RefSeq" id="WP_019524830.1">
    <property type="nucleotide sequence ID" value="NZ_JAUSWC010000016.1"/>
</dbReference>
<dbReference type="EMBL" id="JAUSWC010000016">
    <property type="protein sequence ID" value="MDQ0489511.1"/>
    <property type="molecule type" value="Genomic_DNA"/>
</dbReference>
<dbReference type="Gene3D" id="6.10.250.690">
    <property type="match status" value="1"/>
</dbReference>
<evidence type="ECO:0000259" key="5">
    <source>
        <dbReference type="PROSITE" id="PS51755"/>
    </source>
</evidence>
<keyword evidence="2" id="KW-0597">Phosphoprotein</keyword>
<name>A0ABU0KJC4_9ACTN</name>
<dbReference type="PROSITE" id="PS51755">
    <property type="entry name" value="OMPR_PHOB"/>
    <property type="match status" value="1"/>
</dbReference>
<protein>
    <submittedName>
        <fullName evidence="6">Two-component system OmpR family response regulator</fullName>
    </submittedName>
</protein>
<feature type="domain" description="Response regulatory" evidence="4">
    <location>
        <begin position="10"/>
        <end position="127"/>
    </location>
</feature>
<dbReference type="SMART" id="SM00448">
    <property type="entry name" value="REC"/>
    <property type="match status" value="1"/>
</dbReference>
<dbReference type="InterPro" id="IPR011006">
    <property type="entry name" value="CheY-like_superfamily"/>
</dbReference>
<dbReference type="Gene3D" id="1.10.10.10">
    <property type="entry name" value="Winged helix-like DNA-binding domain superfamily/Winged helix DNA-binding domain"/>
    <property type="match status" value="1"/>
</dbReference>
<evidence type="ECO:0000256" key="2">
    <source>
        <dbReference type="PROSITE-ProRule" id="PRU00169"/>
    </source>
</evidence>
<organism evidence="6 7">
    <name type="scientific">Streptomyces thermodiastaticus</name>
    <dbReference type="NCBI Taxonomy" id="44061"/>
    <lineage>
        <taxon>Bacteria</taxon>
        <taxon>Bacillati</taxon>
        <taxon>Actinomycetota</taxon>
        <taxon>Actinomycetes</taxon>
        <taxon>Kitasatosporales</taxon>
        <taxon>Streptomycetaceae</taxon>
        <taxon>Streptomyces</taxon>
    </lineage>
</organism>
<evidence type="ECO:0000256" key="3">
    <source>
        <dbReference type="PROSITE-ProRule" id="PRU01091"/>
    </source>
</evidence>
<dbReference type="InterPro" id="IPR039420">
    <property type="entry name" value="WalR-like"/>
</dbReference>
<comment type="caution">
    <text evidence="6">The sequence shown here is derived from an EMBL/GenBank/DDBJ whole genome shotgun (WGS) entry which is preliminary data.</text>
</comment>
<feature type="modified residue" description="4-aspartylphosphate" evidence="2">
    <location>
        <position position="59"/>
    </location>
</feature>
<evidence type="ECO:0000256" key="1">
    <source>
        <dbReference type="ARBA" id="ARBA00023125"/>
    </source>
</evidence>
<dbReference type="Gene3D" id="3.40.50.2300">
    <property type="match status" value="1"/>
</dbReference>
<dbReference type="PANTHER" id="PTHR48111:SF28">
    <property type="entry name" value="TRANSCRIPTIONAL REGULATORY PROTEIN TCRX-RELATED"/>
    <property type="match status" value="1"/>
</dbReference>